<dbReference type="SMART" id="SM00409">
    <property type="entry name" value="IG"/>
    <property type="match status" value="10"/>
</dbReference>
<feature type="domain" description="Ig-like" evidence="5">
    <location>
        <begin position="362"/>
        <end position="443"/>
    </location>
</feature>
<dbReference type="PANTHER" id="PTHR44337:SF20">
    <property type="entry name" value="CARCINOEMBRYONIC ANTIGEN-RELATED CELL ADHESION MOLECULE 5-RELATED"/>
    <property type="match status" value="1"/>
</dbReference>
<feature type="domain" description="Ig-like" evidence="5">
    <location>
        <begin position="794"/>
        <end position="881"/>
    </location>
</feature>
<keyword evidence="1" id="KW-0732">Signal</keyword>
<evidence type="ECO:0000256" key="4">
    <source>
        <dbReference type="ARBA" id="ARBA00023319"/>
    </source>
</evidence>
<dbReference type="CDD" id="cd00096">
    <property type="entry name" value="Ig"/>
    <property type="match status" value="2"/>
</dbReference>
<dbReference type="InterPro" id="IPR052598">
    <property type="entry name" value="IgSF_CEA-related"/>
</dbReference>
<dbReference type="InterPro" id="IPR003599">
    <property type="entry name" value="Ig_sub"/>
</dbReference>
<feature type="domain" description="Ig-like" evidence="5">
    <location>
        <begin position="617"/>
        <end position="711"/>
    </location>
</feature>
<feature type="domain" description="Ig-like" evidence="5">
    <location>
        <begin position="714"/>
        <end position="792"/>
    </location>
</feature>
<dbReference type="Proteomes" id="UP000472271">
    <property type="component" value="Chromosome 16"/>
</dbReference>
<evidence type="ECO:0000256" key="1">
    <source>
        <dbReference type="ARBA" id="ARBA00022729"/>
    </source>
</evidence>
<dbReference type="PROSITE" id="PS50835">
    <property type="entry name" value="IG_LIKE"/>
    <property type="match status" value="10"/>
</dbReference>
<dbReference type="InterPro" id="IPR036179">
    <property type="entry name" value="Ig-like_dom_sf"/>
</dbReference>
<dbReference type="SUPFAM" id="SSF48726">
    <property type="entry name" value="Immunoglobulin"/>
    <property type="match status" value="11"/>
</dbReference>
<feature type="domain" description="Ig-like" evidence="5">
    <location>
        <begin position="894"/>
        <end position="961"/>
    </location>
</feature>
<evidence type="ECO:0000313" key="7">
    <source>
        <dbReference type="Proteomes" id="UP000472271"/>
    </source>
</evidence>
<dbReference type="InParanoid" id="A0A673CH22"/>
<dbReference type="PANTHER" id="PTHR44337">
    <property type="entry name" value="CARCINOEMBRYONIC ANTIGEN-RELATED CELL ADHESION MOLECULE 8"/>
    <property type="match status" value="1"/>
</dbReference>
<accession>A0A673CH22</accession>
<dbReference type="Pfam" id="PF13895">
    <property type="entry name" value="Ig_2"/>
    <property type="match status" value="3"/>
</dbReference>
<keyword evidence="2" id="KW-1015">Disulfide bond</keyword>
<dbReference type="Ensembl" id="ENSSORT00005056157.1">
    <property type="protein sequence ID" value="ENSSORP00005054881.1"/>
    <property type="gene ID" value="ENSSORG00005024542.1"/>
</dbReference>
<reference evidence="6" key="2">
    <citation type="submission" date="2025-08" db="UniProtKB">
        <authorList>
            <consortium name="Ensembl"/>
        </authorList>
    </citation>
    <scope>IDENTIFICATION</scope>
</reference>
<protein>
    <recommendedName>
        <fullName evidence="5">Ig-like domain-containing protein</fullName>
    </recommendedName>
</protein>
<keyword evidence="7" id="KW-1185">Reference proteome</keyword>
<dbReference type="AlphaFoldDB" id="A0A673CH22"/>
<feature type="domain" description="Ig-like" evidence="5">
    <location>
        <begin position="85"/>
        <end position="176"/>
    </location>
</feature>
<dbReference type="InterPro" id="IPR007110">
    <property type="entry name" value="Ig-like_dom"/>
</dbReference>
<evidence type="ECO:0000259" key="5">
    <source>
        <dbReference type="PROSITE" id="PS50835"/>
    </source>
</evidence>
<evidence type="ECO:0000313" key="6">
    <source>
        <dbReference type="Ensembl" id="ENSSORP00005054881.1"/>
    </source>
</evidence>
<reference evidence="6" key="1">
    <citation type="submission" date="2019-06" db="EMBL/GenBank/DDBJ databases">
        <authorList>
            <consortium name="Wellcome Sanger Institute Data Sharing"/>
        </authorList>
    </citation>
    <scope>NUCLEOTIDE SEQUENCE [LARGE SCALE GENOMIC DNA]</scope>
</reference>
<dbReference type="SMART" id="SM00406">
    <property type="entry name" value="IGv"/>
    <property type="match status" value="4"/>
</dbReference>
<feature type="domain" description="Ig-like" evidence="5">
    <location>
        <begin position="181"/>
        <end position="259"/>
    </location>
</feature>
<feature type="domain" description="Ig-like" evidence="5">
    <location>
        <begin position="269"/>
        <end position="353"/>
    </location>
</feature>
<dbReference type="SMART" id="SM00408">
    <property type="entry name" value="IGc2"/>
    <property type="match status" value="10"/>
</dbReference>
<keyword evidence="4" id="KW-0393">Immunoglobulin domain</keyword>
<keyword evidence="3" id="KW-0325">Glycoprotein</keyword>
<proteinExistence type="predicted"/>
<dbReference type="InterPro" id="IPR003598">
    <property type="entry name" value="Ig_sub2"/>
</dbReference>
<feature type="domain" description="Ig-like" evidence="5">
    <location>
        <begin position="445"/>
        <end position="532"/>
    </location>
</feature>
<organism evidence="6 7">
    <name type="scientific">Sphaeramia orbicularis</name>
    <name type="common">orbiculate cardinalfish</name>
    <dbReference type="NCBI Taxonomy" id="375764"/>
    <lineage>
        <taxon>Eukaryota</taxon>
        <taxon>Metazoa</taxon>
        <taxon>Chordata</taxon>
        <taxon>Craniata</taxon>
        <taxon>Vertebrata</taxon>
        <taxon>Euteleostomi</taxon>
        <taxon>Actinopterygii</taxon>
        <taxon>Neopterygii</taxon>
        <taxon>Teleostei</taxon>
        <taxon>Neoteleostei</taxon>
        <taxon>Acanthomorphata</taxon>
        <taxon>Gobiaria</taxon>
        <taxon>Kurtiformes</taxon>
        <taxon>Apogonoidei</taxon>
        <taxon>Apogonidae</taxon>
        <taxon>Apogoninae</taxon>
        <taxon>Sphaeramia</taxon>
    </lineage>
</organism>
<name>A0A673CH22_9TELE</name>
<dbReference type="InterPro" id="IPR013783">
    <property type="entry name" value="Ig-like_fold"/>
</dbReference>
<evidence type="ECO:0000256" key="3">
    <source>
        <dbReference type="ARBA" id="ARBA00023180"/>
    </source>
</evidence>
<dbReference type="Gene3D" id="2.60.40.10">
    <property type="entry name" value="Immunoglobulins"/>
    <property type="match status" value="11"/>
</dbReference>
<feature type="domain" description="Ig-like" evidence="5">
    <location>
        <begin position="537"/>
        <end position="615"/>
    </location>
</feature>
<evidence type="ECO:0000256" key="2">
    <source>
        <dbReference type="ARBA" id="ARBA00023157"/>
    </source>
</evidence>
<dbReference type="InterPro" id="IPR013106">
    <property type="entry name" value="Ig_V-set"/>
</dbReference>
<dbReference type="Pfam" id="PF07686">
    <property type="entry name" value="V-set"/>
    <property type="match status" value="1"/>
</dbReference>
<sequence>PLNAAVGGNVLFKTKLDPTPLQSIIWGFGTVGTIITSTSTEDTITPGYEGRLTVNTSTGSLELRNVSTDDSGIYTMVNIKPVYFPSTVPVSNVKITTSSTDLMEFSSVRLSCSSSGSSLSFRWFNDSSEVTADRVQITDGGSTMTIVSVTRYDQGPFKCFVSNLVSDGTSDPVTFTISYGPENVTLKVSPSQKHHPEGSDVTLSCSAVSEPTAEFTWFCNGVLQSGTGPEFRLMNIQMNHSGSYSCQAFNSKTMRNEISQPLFISRVDPNISDVSVTSSTALPVEGQSLNLTCDASGSVFTKEWMKDGSNLNSTDNIMFYDDITVLSFKNLNRKDSGRYTCRVISPISSDSFTYVINVNYGPENIKIDGPNKVSVGTPLTLSCSSESTPTATYTWKHNGTVIHHSSEYTKDSAEFTDSGEYICEATNSVTEKTDSNMHRLEVTVPVSNVKITTSSTDLMEFSSVRLSCSSSGSSPSFHWFNDSSEVTADRVQITDGGSTMTIVNVTRYDQGPFRCSVSNLVSNGTSDPVTFTISYGPENVTLKVSPSQKHHPEGSDVTLSCSAVSEPTAEFTWFFNGVLQSGTGPEFRLMNIQMNHSGSYSCQAFNSKTMRNETSQPLLISNISDVSVNSSTALPVEGQSLNLTCDASGSVFTREWMKDGLNLSSTDNITFYDDNTVLSLKNLSRKDSGRYTCRVINPISSDSSTYVMDVNYGPENVTLKVSPSQKHHPEGSDVTLSCSAVSEPTAEFTWFCNGVLQSGTGPEFRLMNIQMHHSGSYSCQAFNSKTIRNETSEPLFISNISDVSVTSSTALPVEGQSLNLTCDASGSVFTKEWMKDGSNLNSTDNIMFYDNNTVLSLKNLSRKDSGRYTCRVISPISMHINYLYFLFFYNISVGTPLTLSCSAESTPTATYTWKHNRTVIYHSSEYTKDSAEFTDSGEYICEATNNVTEKTDSNMHRLEVTGMYLVFGKDLPNIYLNELKYIYVFFPNEPNGYLNN</sequence>
<reference evidence="6" key="3">
    <citation type="submission" date="2025-09" db="UniProtKB">
        <authorList>
            <consortium name="Ensembl"/>
        </authorList>
    </citation>
    <scope>IDENTIFICATION</scope>
</reference>
<dbReference type="Pfam" id="PF13927">
    <property type="entry name" value="Ig_3"/>
    <property type="match status" value="7"/>
</dbReference>